<dbReference type="WBParaSite" id="Gr19_v10_g14106.t1">
    <property type="protein sequence ID" value="Gr19_v10_g14106.t1"/>
    <property type="gene ID" value="Gr19_v10_g14106"/>
</dbReference>
<dbReference type="SUPFAM" id="SSF81301">
    <property type="entry name" value="Nucleotidyltransferase"/>
    <property type="match status" value="1"/>
</dbReference>
<comment type="subcellular location">
    <subcellularLocation>
        <location evidence="1">Nucleus</location>
    </subcellularLocation>
</comment>
<dbReference type="InterPro" id="IPR043519">
    <property type="entry name" value="NT_sf"/>
</dbReference>
<dbReference type="AlphaFoldDB" id="A0A914H5V0"/>
<dbReference type="Pfam" id="PF01909">
    <property type="entry name" value="NTP_transf_2"/>
    <property type="match status" value="1"/>
</dbReference>
<evidence type="ECO:0000259" key="11">
    <source>
        <dbReference type="Pfam" id="PF04928"/>
    </source>
</evidence>
<evidence type="ECO:0000313" key="12">
    <source>
        <dbReference type="Proteomes" id="UP000887572"/>
    </source>
</evidence>
<comment type="catalytic activity">
    <reaction evidence="9">
        <text>RNA(n) + ATP = RNA(n)-3'-adenine ribonucleotide + diphosphate</text>
        <dbReference type="Rhea" id="RHEA:11332"/>
        <dbReference type="Rhea" id="RHEA-COMP:14527"/>
        <dbReference type="Rhea" id="RHEA-COMP:17347"/>
        <dbReference type="ChEBI" id="CHEBI:30616"/>
        <dbReference type="ChEBI" id="CHEBI:33019"/>
        <dbReference type="ChEBI" id="CHEBI:140395"/>
        <dbReference type="ChEBI" id="CHEBI:173115"/>
        <dbReference type="EC" id="2.7.7.19"/>
    </reaction>
</comment>
<keyword evidence="8" id="KW-0539">Nucleus</keyword>
<proteinExistence type="inferred from homology"/>
<evidence type="ECO:0000256" key="2">
    <source>
        <dbReference type="ARBA" id="ARBA00010912"/>
    </source>
</evidence>
<dbReference type="GO" id="GO:0005524">
    <property type="term" value="F:ATP binding"/>
    <property type="evidence" value="ECO:0007669"/>
    <property type="project" value="UniProtKB-KW"/>
</dbReference>
<dbReference type="SUPFAM" id="SSF81631">
    <property type="entry name" value="PAP/OAS1 substrate-binding domain"/>
    <property type="match status" value="1"/>
</dbReference>
<organism evidence="12 13">
    <name type="scientific">Globodera rostochiensis</name>
    <name type="common">Golden nematode worm</name>
    <name type="synonym">Heterodera rostochiensis</name>
    <dbReference type="NCBI Taxonomy" id="31243"/>
    <lineage>
        <taxon>Eukaryota</taxon>
        <taxon>Metazoa</taxon>
        <taxon>Ecdysozoa</taxon>
        <taxon>Nematoda</taxon>
        <taxon>Chromadorea</taxon>
        <taxon>Rhabditida</taxon>
        <taxon>Tylenchina</taxon>
        <taxon>Tylenchomorpha</taxon>
        <taxon>Tylenchoidea</taxon>
        <taxon>Heteroderidae</taxon>
        <taxon>Heteroderinae</taxon>
        <taxon>Globodera</taxon>
    </lineage>
</organism>
<dbReference type="EC" id="2.7.7.19" evidence="3"/>
<evidence type="ECO:0000256" key="5">
    <source>
        <dbReference type="ARBA" id="ARBA00022679"/>
    </source>
</evidence>
<dbReference type="Gene3D" id="1.10.1410.10">
    <property type="match status" value="1"/>
</dbReference>
<evidence type="ECO:0000256" key="9">
    <source>
        <dbReference type="ARBA" id="ARBA00048830"/>
    </source>
</evidence>
<evidence type="ECO:0000259" key="10">
    <source>
        <dbReference type="Pfam" id="PF01909"/>
    </source>
</evidence>
<dbReference type="InterPro" id="IPR002934">
    <property type="entry name" value="Polymerase_NTP_transf_dom"/>
</dbReference>
<keyword evidence="4" id="KW-0507">mRNA processing</keyword>
<evidence type="ECO:0000256" key="7">
    <source>
        <dbReference type="ARBA" id="ARBA00022840"/>
    </source>
</evidence>
<keyword evidence="6" id="KW-0547">Nucleotide-binding</keyword>
<protein>
    <recommendedName>
        <fullName evidence="3">polynucleotide adenylyltransferase</fullName>
        <ecNumber evidence="3">2.7.7.19</ecNumber>
    </recommendedName>
</protein>
<accession>A0A914H5V0</accession>
<evidence type="ECO:0000256" key="4">
    <source>
        <dbReference type="ARBA" id="ARBA00022664"/>
    </source>
</evidence>
<dbReference type="InterPro" id="IPR007012">
    <property type="entry name" value="PolA_pol_cen_dom"/>
</dbReference>
<evidence type="ECO:0000313" key="13">
    <source>
        <dbReference type="WBParaSite" id="Gr19_v10_g14106.t1"/>
    </source>
</evidence>
<evidence type="ECO:0000256" key="1">
    <source>
        <dbReference type="ARBA" id="ARBA00004123"/>
    </source>
</evidence>
<dbReference type="Gene3D" id="3.30.460.10">
    <property type="entry name" value="Beta Polymerase, domain 2"/>
    <property type="match status" value="1"/>
</dbReference>
<dbReference type="Pfam" id="PF04928">
    <property type="entry name" value="PAP_central"/>
    <property type="match status" value="1"/>
</dbReference>
<sequence>MPSVQTLEMAWDDLLEEHAKNVIRFNQSINVFSSLLKDSLMLSKGTKSTLLSMIREELTDDQIEELQMRNYIKFLNVQSSLLESNQARVILNTLPFYQMLKHLRDKQISSDKKVELDNKLVELEIKLDAIVTEQCVDILMNIDANSINSAKIFKTQKYNDNEPIKQHPQIVIELINKSQKFREQLKNHSICKARAASIGISMETIPNYKNSFAPDGQSSNILQDECDEEKENEEDAAQYELLAMENQYREIMMHENPISAFIMKDMSIAKWNEFVSKNGIDAFVENLNLMDICDLKELKKPNCHDQRVKDHILSAINGSPTCEQIHMRIISKLLNERATFVQFIFEKASQPLIAPELGNQQIIFYKIFLSSDIKKTMTNTQVAKHLIAQAETFTKFSQMFEENIEPYSQMSTGQVEISAMIKVIEIFVDKLHCVRMICPLLRFAKFLDNIMQMPNIKWHTPYDCFSANFDEIFAVQNVLLANQRFAADVFVWQNSLESERNGNEQFIQQMIDDLYLYSRFFYDSRNTEFVMEISHNFKNFVEESSKFMKKFAERMFKDKNIENAWQQMLYDAHTQGNLNWIEAESNIVCVENQHIIQNEFSIIETKKEESSANNENRNSTSAELKMELIDISQNSNLHSLDEFRNKLFLMTQQVSLDVELYEKYLSKNKQTKYLNPIFPEISQQIHFYTDYNKITKIVNYLNEKRTEGKNVNEFNKRITDALSKIHSIVNKWSKGLAHVVITGSFLLGTHTIGTDIDLICIVPGNLLGLQHFFGPKNAICNHNKCMDNGINNNDQILYCQLCENKSIKKLVKVMYSSVFLIKFLMDDVEFDITFVAIPNKNELSTELNEKIVENYANTLNFENDEQKKMLRTLSSYRSTLYLATLFQDNLFVNSNLTNFLANENEQDFWKNDKNSLNLRYLILTIKLWAKNNYIYSNLYGYLNGITISIMATKVVLLYPNVSFNFLIEKFFLFYTYRPFHLPLQLAKLTAHPKMDPFFATNPNEYRMPVFTPIFPEQNVANFITNVSVRIIREEMSNALVKLNQKEADKMNLEILLSNSVPFVEKYEKFVLVNCTSTNKSDEQQNKTAIIQQNLPTNMFNSRQIYFNQRYLLQSLVNWNTFV</sequence>
<keyword evidence="7" id="KW-0067">ATP-binding</keyword>
<comment type="similarity">
    <text evidence="2">Belongs to the poly(A) polymerase family.</text>
</comment>
<keyword evidence="12" id="KW-1185">Reference proteome</keyword>
<dbReference type="GO" id="GO:0005634">
    <property type="term" value="C:nucleus"/>
    <property type="evidence" value="ECO:0007669"/>
    <property type="project" value="UniProtKB-SubCell"/>
</dbReference>
<feature type="domain" description="Poly(A) polymerase central" evidence="11">
    <location>
        <begin position="921"/>
        <end position="1055"/>
    </location>
</feature>
<dbReference type="PANTHER" id="PTHR10682">
    <property type="entry name" value="POLY A POLYMERASE"/>
    <property type="match status" value="1"/>
</dbReference>
<name>A0A914H5V0_GLORO</name>
<evidence type="ECO:0000256" key="6">
    <source>
        <dbReference type="ARBA" id="ARBA00022741"/>
    </source>
</evidence>
<reference evidence="13" key="1">
    <citation type="submission" date="2022-11" db="UniProtKB">
        <authorList>
            <consortium name="WormBaseParasite"/>
        </authorList>
    </citation>
    <scope>IDENTIFICATION</scope>
</reference>
<evidence type="ECO:0000256" key="3">
    <source>
        <dbReference type="ARBA" id="ARBA00012388"/>
    </source>
</evidence>
<dbReference type="PANTHER" id="PTHR10682:SF10">
    <property type="entry name" value="POLYNUCLEOTIDE ADENYLYLTRANSFERASE"/>
    <property type="match status" value="1"/>
</dbReference>
<dbReference type="GO" id="GO:1990817">
    <property type="term" value="F:poly(A) RNA polymerase activity"/>
    <property type="evidence" value="ECO:0007669"/>
    <property type="project" value="UniProtKB-EC"/>
</dbReference>
<dbReference type="Proteomes" id="UP000887572">
    <property type="component" value="Unplaced"/>
</dbReference>
<keyword evidence="5" id="KW-0808">Transferase</keyword>
<feature type="domain" description="Polymerase nucleotidyl transferase" evidence="10">
    <location>
        <begin position="725"/>
        <end position="765"/>
    </location>
</feature>
<evidence type="ECO:0000256" key="8">
    <source>
        <dbReference type="ARBA" id="ARBA00023242"/>
    </source>
</evidence>
<dbReference type="GO" id="GO:0006397">
    <property type="term" value="P:mRNA processing"/>
    <property type="evidence" value="ECO:0007669"/>
    <property type="project" value="UniProtKB-KW"/>
</dbReference>